<evidence type="ECO:0000256" key="3">
    <source>
        <dbReference type="ARBA" id="ARBA00022490"/>
    </source>
</evidence>
<dbReference type="PROSITE" id="PS00041">
    <property type="entry name" value="HTH_ARAC_FAMILY_1"/>
    <property type="match status" value="1"/>
</dbReference>
<dbReference type="InterPro" id="IPR009057">
    <property type="entry name" value="Homeodomain-like_sf"/>
</dbReference>
<dbReference type="PROSITE" id="PS50110">
    <property type="entry name" value="RESPONSE_REGULATORY"/>
    <property type="match status" value="1"/>
</dbReference>
<dbReference type="STRING" id="1450648.CLORY_42560"/>
<evidence type="ECO:0000256" key="2">
    <source>
        <dbReference type="ARBA" id="ARBA00018672"/>
    </source>
</evidence>
<dbReference type="InterPro" id="IPR051552">
    <property type="entry name" value="HptR"/>
</dbReference>
<feature type="domain" description="Response regulatory" evidence="12">
    <location>
        <begin position="3"/>
        <end position="121"/>
    </location>
</feature>
<evidence type="ECO:0000256" key="9">
    <source>
        <dbReference type="ARBA" id="ARBA00024867"/>
    </source>
</evidence>
<dbReference type="SMART" id="SM00342">
    <property type="entry name" value="HTH_ARAC"/>
    <property type="match status" value="1"/>
</dbReference>
<keyword evidence="3" id="KW-0963">Cytoplasm</keyword>
<reference evidence="13 14" key="1">
    <citation type="submission" date="2017-03" db="EMBL/GenBank/DDBJ databases">
        <title>Genome sequence of Clostridium oryzae DSM 28571.</title>
        <authorList>
            <person name="Poehlein A."/>
            <person name="Daniel R."/>
        </authorList>
    </citation>
    <scope>NUCLEOTIDE SEQUENCE [LARGE SCALE GENOMIC DNA]</scope>
    <source>
        <strain evidence="13 14">DSM 28571</strain>
    </source>
</reference>
<protein>
    <recommendedName>
        <fullName evidence="2">Stage 0 sporulation protein A homolog</fullName>
    </recommendedName>
</protein>
<evidence type="ECO:0000256" key="10">
    <source>
        <dbReference type="PROSITE-ProRule" id="PRU00169"/>
    </source>
</evidence>
<dbReference type="InterPro" id="IPR018062">
    <property type="entry name" value="HTH_AraC-typ_CS"/>
</dbReference>
<dbReference type="RefSeq" id="WP_079428294.1">
    <property type="nucleotide sequence ID" value="NZ_MZGV01000094.1"/>
</dbReference>
<dbReference type="PROSITE" id="PS01124">
    <property type="entry name" value="HTH_ARAC_FAMILY_2"/>
    <property type="match status" value="1"/>
</dbReference>
<gene>
    <name evidence="13" type="ORF">CLORY_42560</name>
</gene>
<feature type="domain" description="HTH araC/xylS-type" evidence="11">
    <location>
        <begin position="424"/>
        <end position="522"/>
    </location>
</feature>
<dbReference type="InterPro" id="IPR001789">
    <property type="entry name" value="Sig_transdc_resp-reg_receiver"/>
</dbReference>
<comment type="function">
    <text evidence="9">May play the central regulatory role in sporulation. It may be an element of the effector pathway responsible for the activation of sporulation genes in response to nutritional stress. Spo0A may act in concert with spo0H (a sigma factor) to control the expression of some genes that are critical to the sporulation process.</text>
</comment>
<comment type="caution">
    <text evidence="13">The sequence shown here is derived from an EMBL/GenBank/DDBJ whole genome shotgun (WGS) entry which is preliminary data.</text>
</comment>
<dbReference type="PANTHER" id="PTHR42713:SF3">
    <property type="entry name" value="TRANSCRIPTIONAL REGULATORY PROTEIN HPTR"/>
    <property type="match status" value="1"/>
</dbReference>
<dbReference type="Pfam" id="PF12833">
    <property type="entry name" value="HTH_18"/>
    <property type="match status" value="1"/>
</dbReference>
<evidence type="ECO:0000256" key="6">
    <source>
        <dbReference type="ARBA" id="ARBA00023015"/>
    </source>
</evidence>
<dbReference type="PANTHER" id="PTHR42713">
    <property type="entry name" value="HISTIDINE KINASE-RELATED"/>
    <property type="match status" value="1"/>
</dbReference>
<keyword evidence="14" id="KW-1185">Reference proteome</keyword>
<keyword evidence="5" id="KW-0902">Two-component regulatory system</keyword>
<dbReference type="GO" id="GO:0043565">
    <property type="term" value="F:sequence-specific DNA binding"/>
    <property type="evidence" value="ECO:0007669"/>
    <property type="project" value="InterPro"/>
</dbReference>
<keyword evidence="4 10" id="KW-0597">Phosphoprotein</keyword>
<keyword evidence="8" id="KW-0804">Transcription</keyword>
<dbReference type="SUPFAM" id="SSF46689">
    <property type="entry name" value="Homeodomain-like"/>
    <property type="match status" value="2"/>
</dbReference>
<dbReference type="Pfam" id="PF00072">
    <property type="entry name" value="Response_reg"/>
    <property type="match status" value="1"/>
</dbReference>
<feature type="modified residue" description="4-aspartylphosphate" evidence="10">
    <location>
        <position position="55"/>
    </location>
</feature>
<dbReference type="CDD" id="cd17536">
    <property type="entry name" value="REC_YesN-like"/>
    <property type="match status" value="1"/>
</dbReference>
<keyword evidence="7" id="KW-0238">DNA-binding</keyword>
<comment type="subcellular location">
    <subcellularLocation>
        <location evidence="1">Cytoplasm</location>
    </subcellularLocation>
</comment>
<keyword evidence="6" id="KW-0805">Transcription regulation</keyword>
<dbReference type="Gene3D" id="1.10.10.60">
    <property type="entry name" value="Homeodomain-like"/>
    <property type="match status" value="2"/>
</dbReference>
<dbReference type="Gene3D" id="3.40.50.2300">
    <property type="match status" value="1"/>
</dbReference>
<dbReference type="GO" id="GO:0000160">
    <property type="term" value="P:phosphorelay signal transduction system"/>
    <property type="evidence" value="ECO:0007669"/>
    <property type="project" value="UniProtKB-KW"/>
</dbReference>
<evidence type="ECO:0000256" key="4">
    <source>
        <dbReference type="ARBA" id="ARBA00022553"/>
    </source>
</evidence>
<evidence type="ECO:0000313" key="13">
    <source>
        <dbReference type="EMBL" id="OPJ56608.1"/>
    </source>
</evidence>
<name>A0A1V4I9D1_9CLOT</name>
<organism evidence="13 14">
    <name type="scientific">Clostridium oryzae</name>
    <dbReference type="NCBI Taxonomy" id="1450648"/>
    <lineage>
        <taxon>Bacteria</taxon>
        <taxon>Bacillati</taxon>
        <taxon>Bacillota</taxon>
        <taxon>Clostridia</taxon>
        <taxon>Eubacteriales</taxon>
        <taxon>Clostridiaceae</taxon>
        <taxon>Clostridium</taxon>
    </lineage>
</organism>
<dbReference type="SMART" id="SM00448">
    <property type="entry name" value="REC"/>
    <property type="match status" value="1"/>
</dbReference>
<dbReference type="InterPro" id="IPR018060">
    <property type="entry name" value="HTH_AraC"/>
</dbReference>
<evidence type="ECO:0000259" key="12">
    <source>
        <dbReference type="PROSITE" id="PS50110"/>
    </source>
</evidence>
<dbReference type="InterPro" id="IPR011006">
    <property type="entry name" value="CheY-like_superfamily"/>
</dbReference>
<dbReference type="Proteomes" id="UP000190080">
    <property type="component" value="Unassembled WGS sequence"/>
</dbReference>
<dbReference type="SUPFAM" id="SSF52172">
    <property type="entry name" value="CheY-like"/>
    <property type="match status" value="1"/>
</dbReference>
<dbReference type="GO" id="GO:0005737">
    <property type="term" value="C:cytoplasm"/>
    <property type="evidence" value="ECO:0007669"/>
    <property type="project" value="UniProtKB-SubCell"/>
</dbReference>
<evidence type="ECO:0000256" key="8">
    <source>
        <dbReference type="ARBA" id="ARBA00023163"/>
    </source>
</evidence>
<evidence type="ECO:0000259" key="11">
    <source>
        <dbReference type="PROSITE" id="PS01124"/>
    </source>
</evidence>
<evidence type="ECO:0000256" key="1">
    <source>
        <dbReference type="ARBA" id="ARBA00004496"/>
    </source>
</evidence>
<evidence type="ECO:0000256" key="5">
    <source>
        <dbReference type="ARBA" id="ARBA00023012"/>
    </source>
</evidence>
<dbReference type="AlphaFoldDB" id="A0A1V4I9D1"/>
<accession>A0A1V4I9D1</accession>
<dbReference type="GO" id="GO:0003700">
    <property type="term" value="F:DNA-binding transcription factor activity"/>
    <property type="evidence" value="ECO:0007669"/>
    <property type="project" value="InterPro"/>
</dbReference>
<sequence>MYKVMIIDDEPFVVEGMKSLINWNEYGFSICCDADNGEDALKKAVKYNPDLIITDINLPEMNGLQFIQRCIEEYKLKSKYVIISGYDEFEYARTAMKYGVLGYILKPIDEDEIIESLIKVKNAISSEKQDMLANTLEKKAISTILKKYIKDEISISKNNVIERYLRNYDQKEFRYFTLSFTRLQQHRMINEAGIVENIVMGILDSNADVFFVQEELGKRNIYGAIFPERNINSLLMEDSDALYKFAQTLSDKIYSKAGYRPTIYIGKKVNGLINIKDSKFSCIRAEKDNFIYDRQDITICDNVAEVNYVYKAMDDETSKQLIECIEKNDCNSIKANIENIYYTIRNALYEPEIVKAGIADFLIEIIKLLRDMKCEKSELFRTIAEFNMEGMVLKEIKEQLVTFCIQTAELINTLRSNNNKGILSEVQKYIELNYDKDIKLKDISKIFYINSTYLGKVFKKNIGISFNEYLNKIRIEKAKKLLISENYKVCKISQMVGYNDVNYFINKFEELTDKTPSEYKRTCAE</sequence>
<dbReference type="EMBL" id="MZGV01000094">
    <property type="protein sequence ID" value="OPJ56608.1"/>
    <property type="molecule type" value="Genomic_DNA"/>
</dbReference>
<evidence type="ECO:0000313" key="14">
    <source>
        <dbReference type="Proteomes" id="UP000190080"/>
    </source>
</evidence>
<evidence type="ECO:0000256" key="7">
    <source>
        <dbReference type="ARBA" id="ARBA00023125"/>
    </source>
</evidence>
<dbReference type="OrthoDB" id="9794370at2"/>
<proteinExistence type="predicted"/>